<evidence type="ECO:0000313" key="8">
    <source>
        <dbReference type="Proteomes" id="UP000054018"/>
    </source>
</evidence>
<dbReference type="InterPro" id="IPR014017">
    <property type="entry name" value="DNA_helicase_UvrD-like_C"/>
</dbReference>
<gene>
    <name evidence="7" type="ORF">PISMIDRAFT_684538</name>
</gene>
<dbReference type="SUPFAM" id="SSF52540">
    <property type="entry name" value="P-loop containing nucleoside triphosphate hydrolases"/>
    <property type="match status" value="1"/>
</dbReference>
<dbReference type="STRING" id="765257.A0A0C9Z6P6"/>
<dbReference type="PROSITE" id="PS51198">
    <property type="entry name" value="UVRD_HELICASE_ATP_BIND"/>
    <property type="match status" value="1"/>
</dbReference>
<dbReference type="HOGENOM" id="CLU_001378_0_0_1"/>
<dbReference type="SUPFAM" id="SSF48452">
    <property type="entry name" value="TPR-like"/>
    <property type="match status" value="1"/>
</dbReference>
<keyword evidence="1 5" id="KW-0547">Nucleotide-binding</keyword>
<evidence type="ECO:0000259" key="6">
    <source>
        <dbReference type="PROSITE" id="PS51198"/>
    </source>
</evidence>
<reference evidence="8" key="2">
    <citation type="submission" date="2015-01" db="EMBL/GenBank/DDBJ databases">
        <title>Evolutionary Origins and Diversification of the Mycorrhizal Mutualists.</title>
        <authorList>
            <consortium name="DOE Joint Genome Institute"/>
            <consortium name="Mycorrhizal Genomics Consortium"/>
            <person name="Kohler A."/>
            <person name="Kuo A."/>
            <person name="Nagy L.G."/>
            <person name="Floudas D."/>
            <person name="Copeland A."/>
            <person name="Barry K.W."/>
            <person name="Cichocki N."/>
            <person name="Veneault-Fourrey C."/>
            <person name="LaButti K."/>
            <person name="Lindquist E.A."/>
            <person name="Lipzen A."/>
            <person name="Lundell T."/>
            <person name="Morin E."/>
            <person name="Murat C."/>
            <person name="Riley R."/>
            <person name="Ohm R."/>
            <person name="Sun H."/>
            <person name="Tunlid A."/>
            <person name="Henrissat B."/>
            <person name="Grigoriev I.V."/>
            <person name="Hibbett D.S."/>
            <person name="Martin F."/>
        </authorList>
    </citation>
    <scope>NUCLEOTIDE SEQUENCE [LARGE SCALE GENOMIC DNA]</scope>
    <source>
        <strain evidence="8">441</strain>
    </source>
</reference>
<protein>
    <recommendedName>
        <fullName evidence="6">UvrD-like helicase ATP-binding domain-containing protein</fullName>
    </recommendedName>
</protein>
<dbReference type="InterPro" id="IPR011990">
    <property type="entry name" value="TPR-like_helical_dom_sf"/>
</dbReference>
<dbReference type="GO" id="GO:0005524">
    <property type="term" value="F:ATP binding"/>
    <property type="evidence" value="ECO:0007669"/>
    <property type="project" value="UniProtKB-UniRule"/>
</dbReference>
<evidence type="ECO:0000256" key="2">
    <source>
        <dbReference type="ARBA" id="ARBA00022801"/>
    </source>
</evidence>
<keyword evidence="4 5" id="KW-0067">ATP-binding</keyword>
<dbReference type="OrthoDB" id="3156807at2759"/>
<dbReference type="InterPro" id="IPR014016">
    <property type="entry name" value="UvrD-like_ATP-bd"/>
</dbReference>
<dbReference type="Gene3D" id="3.40.50.300">
    <property type="entry name" value="P-loop containing nucleotide triphosphate hydrolases"/>
    <property type="match status" value="2"/>
</dbReference>
<dbReference type="GO" id="GO:0004386">
    <property type="term" value="F:helicase activity"/>
    <property type="evidence" value="ECO:0007669"/>
    <property type="project" value="UniProtKB-UniRule"/>
</dbReference>
<dbReference type="GO" id="GO:0016787">
    <property type="term" value="F:hydrolase activity"/>
    <property type="evidence" value="ECO:0007669"/>
    <property type="project" value="UniProtKB-UniRule"/>
</dbReference>
<keyword evidence="3 5" id="KW-0347">Helicase</keyword>
<dbReference type="InterPro" id="IPR039904">
    <property type="entry name" value="TRANK1"/>
</dbReference>
<evidence type="ECO:0000313" key="7">
    <source>
        <dbReference type="EMBL" id="KIK18097.1"/>
    </source>
</evidence>
<dbReference type="Pfam" id="PF13361">
    <property type="entry name" value="UvrD_C"/>
    <property type="match status" value="1"/>
</dbReference>
<dbReference type="InterPro" id="IPR027417">
    <property type="entry name" value="P-loop_NTPase"/>
</dbReference>
<dbReference type="Pfam" id="PF00580">
    <property type="entry name" value="UvrD-helicase"/>
    <property type="match status" value="1"/>
</dbReference>
<evidence type="ECO:0000256" key="5">
    <source>
        <dbReference type="PROSITE-ProRule" id="PRU00560"/>
    </source>
</evidence>
<proteinExistence type="predicted"/>
<evidence type="ECO:0000256" key="3">
    <source>
        <dbReference type="ARBA" id="ARBA00022806"/>
    </source>
</evidence>
<keyword evidence="8" id="KW-1185">Reference proteome</keyword>
<feature type="binding site" evidence="5">
    <location>
        <begin position="461"/>
        <end position="468"/>
    </location>
    <ligand>
        <name>ATP</name>
        <dbReference type="ChEBI" id="CHEBI:30616"/>
    </ligand>
</feature>
<dbReference type="PANTHER" id="PTHR21529">
    <property type="entry name" value="MAMMARY TURMOR VIRUS RECEPTOR HOMOLOG 1, 2 MTVR1, 2"/>
    <property type="match status" value="1"/>
</dbReference>
<accession>A0A0C9Z6P6</accession>
<dbReference type="InterPro" id="IPR013986">
    <property type="entry name" value="DExx_box_DNA_helicase_dom_sf"/>
</dbReference>
<reference evidence="7 8" key="1">
    <citation type="submission" date="2014-04" db="EMBL/GenBank/DDBJ databases">
        <authorList>
            <consortium name="DOE Joint Genome Institute"/>
            <person name="Kuo A."/>
            <person name="Kohler A."/>
            <person name="Costa M.D."/>
            <person name="Nagy L.G."/>
            <person name="Floudas D."/>
            <person name="Copeland A."/>
            <person name="Barry K.W."/>
            <person name="Cichocki N."/>
            <person name="Veneault-Fourrey C."/>
            <person name="LaButti K."/>
            <person name="Lindquist E.A."/>
            <person name="Lipzen A."/>
            <person name="Lundell T."/>
            <person name="Morin E."/>
            <person name="Murat C."/>
            <person name="Sun H."/>
            <person name="Tunlid A."/>
            <person name="Henrissat B."/>
            <person name="Grigoriev I.V."/>
            <person name="Hibbett D.S."/>
            <person name="Martin F."/>
            <person name="Nordberg H.P."/>
            <person name="Cantor M.N."/>
            <person name="Hua S.X."/>
        </authorList>
    </citation>
    <scope>NUCLEOTIDE SEQUENCE [LARGE SCALE GENOMIC DNA]</scope>
    <source>
        <strain evidence="7 8">441</strain>
    </source>
</reference>
<name>A0A0C9Z6P6_9AGAM</name>
<feature type="domain" description="UvrD-like helicase ATP-binding" evidence="6">
    <location>
        <begin position="440"/>
        <end position="807"/>
    </location>
</feature>
<keyword evidence="2 5" id="KW-0378">Hydrolase</keyword>
<dbReference type="EMBL" id="KN833813">
    <property type="protein sequence ID" value="KIK18097.1"/>
    <property type="molecule type" value="Genomic_DNA"/>
</dbReference>
<sequence length="1833" mass="207262">MVAMLDLDKFSVPKLQTEKGQHDAFEHLNDALAVSHIEDVVRDLLSKPGLLVYILSVFPNATSMRTKILDAFPTDPLTLQQSFIPSLLSKTSAFFFSLPSHVFQGDESRTVGRYKRYVADVWPAVGILSPIAAGTKPFGNTNYKEKKTVVPNHDAAILRKLNIQSSLDSDIAMETLGNVMAILFQTLKFYLGLLSDPRFVGHCEEVYFDRSGEQDDESEADTADVLPLAYTQVRHLEATLAASDINRFGEWPILMSTSATKDLFDWRRDDAKIAECILKKIRQLSRGQFSGNNYKMLHGPSHGIPIYQAEVLSNLRLVYQIDCTLDDDGQAERQAIKVYGIYSHKQLGHIWPRLSKLLNGRGEVYRQRCILRELAGPGSAAYRPAIFSPILEEFTTDESPIFVHKDGSDEDFSWLMSNKYVKLSTAYLNGLIAEHKLELPFQLTAKEWQIVQCPTSCYVIGRSGTGKTTAMVFKMLGIQRTWEQLSGSRKPRQLFVTRYPVLAAKVEEFFIGLVESLALAGCTQDELRNLRSQNRNAKNEEPQMTDPLNALNYRVGTPQKYSDLSDHDFPLFITFDQLARMIAADSHIDDPNCYDRHNFILGRVINDESSFITYDIFTANYWPRLRSALAQYYGPWLVFSEFMGVIKGSEQAFRSPSGILDRQTYTNLSARTFPVFAEDRNSLYSAFESYSKLKRERGGYDMADRTCAILKALSRNPLKGLPVDRLYVDEVQDNLIIDIMLLRMLCNNADGLFWAGDTAQTISAGSSFRFADLKSFIHRTEAEGSLGVEKCCKKPELFELAINYRSHGGIVNCAQSVVKLITDFWPESIDILQTEQAMLGGPKPVFFAESEDESLLYEPFFSGLGGSRELGAEQCIIVRDSVVRGKIRERFGDIAVILTLQESKGLEFEDVFLYDFFEDSAAPLSQWRVLSTAFNSREATSSLDVSGSPHSVLCTELKNLYVGITRAQKKLYLLDHSQKSEPMRELWSSEGLIEVAPPTDICRYIGKSSPEQWAASGYKLFNAGQFQEAIHCFERADLPRRVRIAQAYQLRQVATSTVRTSERQGAFLAAAEAFVRCAGEATDTQKTGFYSDAAKCYASADNHLNAAKFYIDVDDYAGAAGQYRKAGRFDKTVQILAYHPGKLTESLKQELLYACVVQYSRDNLRPAFPLFSSTEAELRYLEDKGLHKARIDLLELRGRFREAAEVQLSLGRPCDAIQTLLRVEVRGNLNRAVDIALDVIWQACSFNIPVHDILRNKESDAQKVLNCIKDVPLGRLNASDSRQIRFFLAVERSPYTEAVYRLGEEFSDWGEHAMALMAFDIFFSELPTLYSAHGAQIDTFLKRFESYVSLLVSVVSHDIPLPPADPHVRKVFGIVPSTDHHYTITEGTFLHKRFAHNRHLSADIDLLLNAQLKARLRQKVLKEDNMISVARAFSTQCPYLVLHDHHCPEKDCGHQHWKRTSLNATMYNMKVNLHLQQIHILDLFSVAGKYEDWHARMTSWLDRLYSAIYRPIYIEGSVPDLNWNAFYNAAGCVGTARKWIRKTIEYLEPTGDPTDDISYLMNVIRVTCLHTALGGECELQEYVSRESCRVSYGEHLSVEDDNVSADIVASLVELDPIAGVPALRFLLQNGVGMDLAVVCDFAEEICSTLVSSLHPSGDLCPLHDLVVPRRWMMNPDKPVVGRDIIQSFLFCLRLLMNILRSGRVYTKFALPKHRESFVDIALVRMCRLLYILGYNVRDMGLCKTIAEILLLPPPEVSDKRSPSVRDLRQLADLRRQYLKTILALDSGSAIQDLVHLVHRNNRYLTRQISQRIPQLFFVDAADVSKQVKRSPPF</sequence>
<dbReference type="PANTHER" id="PTHR21529:SF4">
    <property type="entry name" value="TPR AND ANKYRIN REPEAT-CONTAINING PROTEIN 1"/>
    <property type="match status" value="1"/>
</dbReference>
<evidence type="ECO:0000256" key="1">
    <source>
        <dbReference type="ARBA" id="ARBA00022741"/>
    </source>
</evidence>
<dbReference type="Gene3D" id="1.10.10.160">
    <property type="match status" value="1"/>
</dbReference>
<dbReference type="Proteomes" id="UP000054018">
    <property type="component" value="Unassembled WGS sequence"/>
</dbReference>
<organism evidence="7 8">
    <name type="scientific">Pisolithus microcarpus 441</name>
    <dbReference type="NCBI Taxonomy" id="765257"/>
    <lineage>
        <taxon>Eukaryota</taxon>
        <taxon>Fungi</taxon>
        <taxon>Dikarya</taxon>
        <taxon>Basidiomycota</taxon>
        <taxon>Agaricomycotina</taxon>
        <taxon>Agaricomycetes</taxon>
        <taxon>Agaricomycetidae</taxon>
        <taxon>Boletales</taxon>
        <taxon>Sclerodermatineae</taxon>
        <taxon>Pisolithaceae</taxon>
        <taxon>Pisolithus</taxon>
    </lineage>
</organism>
<evidence type="ECO:0000256" key="4">
    <source>
        <dbReference type="ARBA" id="ARBA00022840"/>
    </source>
</evidence>